<dbReference type="AlphaFoldDB" id="A0A9W7X986"/>
<name>A0A9W7X986_9POAL</name>
<evidence type="ECO:0000313" key="1">
    <source>
        <dbReference type="EMBL" id="KAJ1254418.1"/>
    </source>
</evidence>
<sequence length="237" mass="26659">MNYGRETLVAFDEKQIAGCVKYVMFSLKVGNSGNQGRQSLCLGDKALGIMCRQYFEAHNAKPVVELTTDGLAAHVKDSFMLLELGVANADQVVEVLHNESDGDEVYEFLGLANTNFYARHLNQEPTILLLTYHAPHIGPELNKGEERFIIGQLLTWSGTCHMLKIYISSRRLHSIGTGISSRYLNNLSYFNLRESEQELDIQMKKMLFCRTMGPRYSHAQFGLHETSSGSKCSFILP</sequence>
<dbReference type="Proteomes" id="UP001164776">
    <property type="component" value="Unassembled WGS sequence"/>
</dbReference>
<protein>
    <submittedName>
        <fullName evidence="1">Uncharacterized protein</fullName>
    </submittedName>
</protein>
<keyword evidence="2" id="KW-1185">Reference proteome</keyword>
<accession>A0A9W7X986</accession>
<organism evidence="1 2">
    <name type="scientific">Paspalum vaginatum</name>
    <name type="common">seashore paspalum</name>
    <dbReference type="NCBI Taxonomy" id="158149"/>
    <lineage>
        <taxon>Eukaryota</taxon>
        <taxon>Viridiplantae</taxon>
        <taxon>Streptophyta</taxon>
        <taxon>Embryophyta</taxon>
        <taxon>Tracheophyta</taxon>
        <taxon>Spermatophyta</taxon>
        <taxon>Magnoliopsida</taxon>
        <taxon>Liliopsida</taxon>
        <taxon>Poales</taxon>
        <taxon>Poaceae</taxon>
        <taxon>PACMAD clade</taxon>
        <taxon>Panicoideae</taxon>
        <taxon>Andropogonodae</taxon>
        <taxon>Paspaleae</taxon>
        <taxon>Paspalinae</taxon>
        <taxon>Paspalum</taxon>
    </lineage>
</organism>
<comment type="caution">
    <text evidence="1">The sequence shown here is derived from an EMBL/GenBank/DDBJ whole genome shotgun (WGS) entry which is preliminary data.</text>
</comment>
<evidence type="ECO:0000313" key="2">
    <source>
        <dbReference type="Proteomes" id="UP001164776"/>
    </source>
</evidence>
<dbReference type="EMBL" id="MU630079">
    <property type="protein sequence ID" value="KAJ1254418.1"/>
    <property type="molecule type" value="Genomic_DNA"/>
</dbReference>
<proteinExistence type="predicted"/>
<gene>
    <name evidence="1" type="ORF">BS78_K066500</name>
</gene>
<reference evidence="1 2" key="1">
    <citation type="submission" date="2022-10" db="EMBL/GenBank/DDBJ databases">
        <title>WGS assembly of Paspalum vaginatum 540-79.</title>
        <authorList>
            <person name="Sun G."/>
            <person name="Wase N."/>
            <person name="Shu S."/>
            <person name="Jenkins J."/>
            <person name="Zhou B."/>
            <person name="Torres-Rodriguez J."/>
            <person name="Chen C."/>
            <person name="Sandor L."/>
            <person name="Plott C."/>
            <person name="Yoshinga Y."/>
            <person name="Daum C."/>
            <person name="Qi P."/>
            <person name="Barry K."/>
            <person name="Lipzen A."/>
            <person name="Berry L."/>
            <person name="Pedersen C."/>
            <person name="Gottilla T."/>
            <person name="Foltz A."/>
            <person name="Yu H."/>
            <person name="O'Malley R."/>
            <person name="Zhang C."/>
            <person name="Devos K."/>
            <person name="Sigmon B."/>
            <person name="Yu B."/>
            <person name="Obata T."/>
            <person name="Schmutz J."/>
            <person name="Schnable J."/>
        </authorList>
    </citation>
    <scope>NUCLEOTIDE SEQUENCE [LARGE SCALE GENOMIC DNA]</scope>
    <source>
        <strain evidence="2">cv. 540-79</strain>
    </source>
</reference>